<evidence type="ECO:0000256" key="5">
    <source>
        <dbReference type="RuleBase" id="RU000568"/>
    </source>
</evidence>
<dbReference type="GO" id="GO:0006412">
    <property type="term" value="P:translation"/>
    <property type="evidence" value="ECO:0007669"/>
    <property type="project" value="UniProtKB-UniRule"/>
</dbReference>
<dbReference type="NCBIfam" id="TIGR00001">
    <property type="entry name" value="rpmI_bact"/>
    <property type="match status" value="1"/>
</dbReference>
<comment type="similarity">
    <text evidence="1 4 5">Belongs to the bacterial ribosomal protein bL35 family.</text>
</comment>
<dbReference type="GO" id="GO:0005840">
    <property type="term" value="C:ribosome"/>
    <property type="evidence" value="ECO:0007669"/>
    <property type="project" value="UniProtKB-KW"/>
</dbReference>
<dbReference type="Gene3D" id="4.10.410.60">
    <property type="match status" value="1"/>
</dbReference>
<accession>A0A7C5DVW6</accession>
<dbReference type="GO" id="GO:0003735">
    <property type="term" value="F:structural constituent of ribosome"/>
    <property type="evidence" value="ECO:0007669"/>
    <property type="project" value="InterPro"/>
</dbReference>
<dbReference type="HAMAP" id="MF_00514">
    <property type="entry name" value="Ribosomal_bL35"/>
    <property type="match status" value="1"/>
</dbReference>
<reference evidence="6" key="1">
    <citation type="journal article" date="2020" name="mSystems">
        <title>Genome- and Community-Level Interaction Insights into Carbon Utilization and Element Cycling Functions of Hydrothermarchaeota in Hydrothermal Sediment.</title>
        <authorList>
            <person name="Zhou Z."/>
            <person name="Liu Y."/>
            <person name="Xu W."/>
            <person name="Pan J."/>
            <person name="Luo Z.H."/>
            <person name="Li M."/>
        </authorList>
    </citation>
    <scope>NUCLEOTIDE SEQUENCE [LARGE SCALE GENOMIC DNA]</scope>
    <source>
        <strain evidence="6">HyVt-80</strain>
    </source>
</reference>
<evidence type="ECO:0000256" key="3">
    <source>
        <dbReference type="ARBA" id="ARBA00023274"/>
    </source>
</evidence>
<protein>
    <recommendedName>
        <fullName evidence="4">Large ribosomal subunit protein bL35</fullName>
    </recommendedName>
</protein>
<comment type="caution">
    <text evidence="6">The sequence shown here is derived from an EMBL/GenBank/DDBJ whole genome shotgun (WGS) entry which is preliminary data.</text>
</comment>
<evidence type="ECO:0000256" key="2">
    <source>
        <dbReference type="ARBA" id="ARBA00022980"/>
    </source>
</evidence>
<evidence type="ECO:0000313" key="6">
    <source>
        <dbReference type="EMBL" id="HHF08761.1"/>
    </source>
</evidence>
<dbReference type="InterPro" id="IPR037229">
    <property type="entry name" value="Ribosomal_bL35_sf"/>
</dbReference>
<dbReference type="InterPro" id="IPR021137">
    <property type="entry name" value="Ribosomal_bL35-like"/>
</dbReference>
<dbReference type="PRINTS" id="PR00064">
    <property type="entry name" value="RIBOSOMALL35"/>
</dbReference>
<evidence type="ECO:0000256" key="1">
    <source>
        <dbReference type="ARBA" id="ARBA00006598"/>
    </source>
</evidence>
<dbReference type="GO" id="GO:1990904">
    <property type="term" value="C:ribonucleoprotein complex"/>
    <property type="evidence" value="ECO:0007669"/>
    <property type="project" value="UniProtKB-KW"/>
</dbReference>
<dbReference type="SUPFAM" id="SSF143034">
    <property type="entry name" value="L35p-like"/>
    <property type="match status" value="1"/>
</dbReference>
<evidence type="ECO:0000256" key="4">
    <source>
        <dbReference type="HAMAP-Rule" id="MF_00514"/>
    </source>
</evidence>
<dbReference type="AlphaFoldDB" id="A0A7C5DVW6"/>
<organism evidence="6">
    <name type="scientific">Kosmotoga arenicorallina</name>
    <dbReference type="NCBI Taxonomy" id="688066"/>
    <lineage>
        <taxon>Bacteria</taxon>
        <taxon>Thermotogati</taxon>
        <taxon>Thermotogota</taxon>
        <taxon>Thermotogae</taxon>
        <taxon>Kosmotogales</taxon>
        <taxon>Kosmotogaceae</taxon>
        <taxon>Kosmotoga</taxon>
    </lineage>
</organism>
<keyword evidence="3 4" id="KW-0687">Ribonucleoprotein</keyword>
<dbReference type="InterPro" id="IPR001706">
    <property type="entry name" value="Ribosomal_bL35"/>
</dbReference>
<gene>
    <name evidence="4 6" type="primary">rpmI</name>
    <name evidence="6" type="ORF">ENL26_03195</name>
</gene>
<name>A0A7C5DVW6_9BACT</name>
<dbReference type="Proteomes" id="UP000886129">
    <property type="component" value="Unassembled WGS sequence"/>
</dbReference>
<proteinExistence type="inferred from homology"/>
<dbReference type="Pfam" id="PF01632">
    <property type="entry name" value="Ribosomal_L35p"/>
    <property type="match status" value="1"/>
</dbReference>
<sequence>MAKCKVKTKRSAAKRFRVTKNGKVLFHHAYKRRKTSKKKRSTLRALRLKGQLSSGDREKALRLLGVK</sequence>
<dbReference type="EMBL" id="DRTH01000192">
    <property type="protein sequence ID" value="HHF08761.1"/>
    <property type="molecule type" value="Genomic_DNA"/>
</dbReference>
<keyword evidence="2 4" id="KW-0689">Ribosomal protein</keyword>